<dbReference type="Gene3D" id="1.10.150.130">
    <property type="match status" value="1"/>
</dbReference>
<keyword evidence="3 5" id="KW-0238">DNA-binding</keyword>
<evidence type="ECO:0000313" key="10">
    <source>
        <dbReference type="Proteomes" id="UP000653056"/>
    </source>
</evidence>
<dbReference type="InterPro" id="IPR011010">
    <property type="entry name" value="DNA_brk_join_enz"/>
</dbReference>
<dbReference type="Proteomes" id="UP000653056">
    <property type="component" value="Unassembled WGS sequence"/>
</dbReference>
<evidence type="ECO:0000256" key="2">
    <source>
        <dbReference type="ARBA" id="ARBA00022908"/>
    </source>
</evidence>
<gene>
    <name evidence="9" type="primary">int</name>
    <name evidence="9" type="ORF">GCM10007160_18540</name>
</gene>
<dbReference type="RefSeq" id="WP_189468434.1">
    <property type="nucleotide sequence ID" value="NZ_BMXS01000007.1"/>
</dbReference>
<evidence type="ECO:0000256" key="6">
    <source>
        <dbReference type="SAM" id="MobiDB-lite"/>
    </source>
</evidence>
<reference evidence="10" key="1">
    <citation type="journal article" date="2019" name="Int. J. Syst. Evol. Microbiol.">
        <title>The Global Catalogue of Microorganisms (GCM) 10K type strain sequencing project: providing services to taxonomists for standard genome sequencing and annotation.</title>
        <authorList>
            <consortium name="The Broad Institute Genomics Platform"/>
            <consortium name="The Broad Institute Genome Sequencing Center for Infectious Disease"/>
            <person name="Wu L."/>
            <person name="Ma J."/>
        </authorList>
    </citation>
    <scope>NUCLEOTIDE SEQUENCE [LARGE SCALE GENOMIC DNA]</scope>
    <source>
        <strain evidence="10">KCTC 22228</strain>
    </source>
</reference>
<dbReference type="Pfam" id="PF00589">
    <property type="entry name" value="Phage_integrase"/>
    <property type="match status" value="1"/>
</dbReference>
<proteinExistence type="inferred from homology"/>
<evidence type="ECO:0000259" key="7">
    <source>
        <dbReference type="PROSITE" id="PS51898"/>
    </source>
</evidence>
<organism evidence="9 10">
    <name type="scientific">Litchfieldella qijiaojingensis</name>
    <dbReference type="NCBI Taxonomy" id="980347"/>
    <lineage>
        <taxon>Bacteria</taxon>
        <taxon>Pseudomonadati</taxon>
        <taxon>Pseudomonadota</taxon>
        <taxon>Gammaproteobacteria</taxon>
        <taxon>Oceanospirillales</taxon>
        <taxon>Halomonadaceae</taxon>
        <taxon>Litchfieldella</taxon>
    </lineage>
</organism>
<dbReference type="SUPFAM" id="SSF56349">
    <property type="entry name" value="DNA breaking-rejoining enzymes"/>
    <property type="match status" value="1"/>
</dbReference>
<sequence length="379" mass="42951">MPIAKRGRKYQVTVHHRGERFRRSFDVYADAEAWESQTKHNLKYGKPVDMGDEGPTQTRGVTMAQLREETLTHHWAGAKSKKTSEMNSASVCEALGWDLPVISVTTRRVENMVIKLSEAGNSDATINRKLSALSTMLKYGQKHGYVQQLPDMSRKREPEHRIRWVTPEEEAEALAYFEHVGQEDMADFMCLALDTGFRRSELLRLQARDVSDGKVFIWESKSGRARSVPLTRRASAILGKRLNRIEKPTDRLFTGWTKDMIRYHWDRARHHMGLMGDPQFGIHVLRHTFCSRLAQRGVPIPAIKELAGHSSIVTTQRYVHMSPDNLRNAIGVLDEGTGLKSTETPHASDRGVDRGVAQNISTNGNKNYHGINDLETLAK</sequence>
<protein>
    <submittedName>
        <fullName evidence="9">Integrase</fullName>
    </submittedName>
</protein>
<comment type="caution">
    <text evidence="9">The sequence shown here is derived from an EMBL/GenBank/DDBJ whole genome shotgun (WGS) entry which is preliminary data.</text>
</comment>
<evidence type="ECO:0000313" key="9">
    <source>
        <dbReference type="EMBL" id="GGX91328.1"/>
    </source>
</evidence>
<dbReference type="InterPro" id="IPR010998">
    <property type="entry name" value="Integrase_recombinase_N"/>
</dbReference>
<keyword evidence="10" id="KW-1185">Reference proteome</keyword>
<evidence type="ECO:0000256" key="4">
    <source>
        <dbReference type="ARBA" id="ARBA00023172"/>
    </source>
</evidence>
<accession>A0ABQ2YRG6</accession>
<name>A0ABQ2YRG6_9GAMM</name>
<evidence type="ECO:0000256" key="1">
    <source>
        <dbReference type="ARBA" id="ARBA00008857"/>
    </source>
</evidence>
<dbReference type="PROSITE" id="PS51898">
    <property type="entry name" value="TYR_RECOMBINASE"/>
    <property type="match status" value="1"/>
</dbReference>
<dbReference type="PANTHER" id="PTHR30349">
    <property type="entry name" value="PHAGE INTEGRASE-RELATED"/>
    <property type="match status" value="1"/>
</dbReference>
<dbReference type="PROSITE" id="PS51900">
    <property type="entry name" value="CB"/>
    <property type="match status" value="1"/>
</dbReference>
<evidence type="ECO:0000256" key="5">
    <source>
        <dbReference type="PROSITE-ProRule" id="PRU01248"/>
    </source>
</evidence>
<feature type="domain" description="Core-binding (CB)" evidence="8">
    <location>
        <begin position="61"/>
        <end position="141"/>
    </location>
</feature>
<dbReference type="CDD" id="cd00796">
    <property type="entry name" value="INT_Rci_Hp1_C"/>
    <property type="match status" value="1"/>
</dbReference>
<keyword evidence="2" id="KW-0229">DNA integration</keyword>
<dbReference type="InterPro" id="IPR044068">
    <property type="entry name" value="CB"/>
</dbReference>
<evidence type="ECO:0000256" key="3">
    <source>
        <dbReference type="ARBA" id="ARBA00023125"/>
    </source>
</evidence>
<keyword evidence="4" id="KW-0233">DNA recombination</keyword>
<evidence type="ECO:0000259" key="8">
    <source>
        <dbReference type="PROSITE" id="PS51900"/>
    </source>
</evidence>
<feature type="domain" description="Tyr recombinase" evidence="7">
    <location>
        <begin position="160"/>
        <end position="331"/>
    </location>
</feature>
<feature type="region of interest" description="Disordered" evidence="6">
    <location>
        <begin position="336"/>
        <end position="379"/>
    </location>
</feature>
<dbReference type="InterPro" id="IPR050090">
    <property type="entry name" value="Tyrosine_recombinase_XerCD"/>
</dbReference>
<dbReference type="EMBL" id="BMXS01000007">
    <property type="protein sequence ID" value="GGX91328.1"/>
    <property type="molecule type" value="Genomic_DNA"/>
</dbReference>
<dbReference type="PANTHER" id="PTHR30349:SF41">
    <property type="entry name" value="INTEGRASE_RECOMBINASE PROTEIN MJ0367-RELATED"/>
    <property type="match status" value="1"/>
</dbReference>
<dbReference type="Gene3D" id="1.10.443.10">
    <property type="entry name" value="Intergrase catalytic core"/>
    <property type="match status" value="1"/>
</dbReference>
<dbReference type="InterPro" id="IPR002104">
    <property type="entry name" value="Integrase_catalytic"/>
</dbReference>
<comment type="similarity">
    <text evidence="1">Belongs to the 'phage' integrase family.</text>
</comment>
<dbReference type="InterPro" id="IPR013762">
    <property type="entry name" value="Integrase-like_cat_sf"/>
</dbReference>